<proteinExistence type="predicted"/>
<evidence type="ECO:0000313" key="3">
    <source>
        <dbReference type="Proteomes" id="UP000479710"/>
    </source>
</evidence>
<dbReference type="AlphaFoldDB" id="A0A6G1D8P1"/>
<name>A0A6G1D8P1_9ORYZ</name>
<sequence length="102" mass="11835">MSRRRGLTEANNIETDPTQCSWLWREVPNHNPDAFNIKPSPPPPSQGPLEGHENQNQEREKHFEHVSPNFNNMRKEHATLDLVDETPVLLRKLQFSTNAIRT</sequence>
<gene>
    <name evidence="2" type="ORF">E2562_031338</name>
</gene>
<reference evidence="2 3" key="1">
    <citation type="submission" date="2019-11" db="EMBL/GenBank/DDBJ databases">
        <title>Whole genome sequence of Oryza granulata.</title>
        <authorList>
            <person name="Li W."/>
        </authorList>
    </citation>
    <scope>NUCLEOTIDE SEQUENCE [LARGE SCALE GENOMIC DNA]</scope>
    <source>
        <strain evidence="3">cv. Menghai</strain>
        <tissue evidence="2">Leaf</tissue>
    </source>
</reference>
<dbReference type="EMBL" id="SPHZ02000007">
    <property type="protein sequence ID" value="KAF0909078.1"/>
    <property type="molecule type" value="Genomic_DNA"/>
</dbReference>
<comment type="caution">
    <text evidence="2">The sequence shown here is derived from an EMBL/GenBank/DDBJ whole genome shotgun (WGS) entry which is preliminary data.</text>
</comment>
<evidence type="ECO:0000313" key="2">
    <source>
        <dbReference type="EMBL" id="KAF0909078.1"/>
    </source>
</evidence>
<organism evidence="2 3">
    <name type="scientific">Oryza meyeriana var. granulata</name>
    <dbReference type="NCBI Taxonomy" id="110450"/>
    <lineage>
        <taxon>Eukaryota</taxon>
        <taxon>Viridiplantae</taxon>
        <taxon>Streptophyta</taxon>
        <taxon>Embryophyta</taxon>
        <taxon>Tracheophyta</taxon>
        <taxon>Spermatophyta</taxon>
        <taxon>Magnoliopsida</taxon>
        <taxon>Liliopsida</taxon>
        <taxon>Poales</taxon>
        <taxon>Poaceae</taxon>
        <taxon>BOP clade</taxon>
        <taxon>Oryzoideae</taxon>
        <taxon>Oryzeae</taxon>
        <taxon>Oryzinae</taxon>
        <taxon>Oryza</taxon>
        <taxon>Oryza meyeriana</taxon>
    </lineage>
</organism>
<protein>
    <submittedName>
        <fullName evidence="2">Uncharacterized protein</fullName>
    </submittedName>
</protein>
<dbReference type="OrthoDB" id="418242at2759"/>
<accession>A0A6G1D8P1</accession>
<feature type="region of interest" description="Disordered" evidence="1">
    <location>
        <begin position="28"/>
        <end position="61"/>
    </location>
</feature>
<evidence type="ECO:0000256" key="1">
    <source>
        <dbReference type="SAM" id="MobiDB-lite"/>
    </source>
</evidence>
<keyword evidence="3" id="KW-1185">Reference proteome</keyword>
<feature type="compositionally biased region" description="Basic and acidic residues" evidence="1">
    <location>
        <begin position="50"/>
        <end position="61"/>
    </location>
</feature>
<dbReference type="Proteomes" id="UP000479710">
    <property type="component" value="Unassembled WGS sequence"/>
</dbReference>